<evidence type="ECO:0000313" key="10">
    <source>
        <dbReference type="Proteomes" id="UP000553963"/>
    </source>
</evidence>
<dbReference type="Gene3D" id="1.10.10.10">
    <property type="entry name" value="Winged helix-like DNA-binding domain superfamily/Winged helix DNA-binding domain"/>
    <property type="match status" value="1"/>
</dbReference>
<gene>
    <name evidence="9" type="ORF">GGR25_004591</name>
</gene>
<accession>A0A840AWJ6</accession>
<dbReference type="RefSeq" id="WP_183401162.1">
    <property type="nucleotide sequence ID" value="NZ_JACIDS010000006.1"/>
</dbReference>
<dbReference type="NCBIfam" id="TIGR02937">
    <property type="entry name" value="sigma70-ECF"/>
    <property type="match status" value="1"/>
</dbReference>
<dbReference type="InterPro" id="IPR039425">
    <property type="entry name" value="RNA_pol_sigma-70-like"/>
</dbReference>
<keyword evidence="3 6" id="KW-0731">Sigma factor</keyword>
<reference evidence="9 10" key="1">
    <citation type="submission" date="2020-08" db="EMBL/GenBank/DDBJ databases">
        <title>Genomic Encyclopedia of Type Strains, Phase IV (KMG-IV): sequencing the most valuable type-strain genomes for metagenomic binning, comparative biology and taxonomic classification.</title>
        <authorList>
            <person name="Goeker M."/>
        </authorList>
    </citation>
    <scope>NUCLEOTIDE SEQUENCE [LARGE SCALE GENOMIC DNA]</scope>
    <source>
        <strain evidence="9 10">DSM 25966</strain>
    </source>
</reference>
<dbReference type="Pfam" id="PF04542">
    <property type="entry name" value="Sigma70_r2"/>
    <property type="match status" value="1"/>
</dbReference>
<organism evidence="9 10">
    <name type="scientific">Kaistia hirudinis</name>
    <dbReference type="NCBI Taxonomy" id="1293440"/>
    <lineage>
        <taxon>Bacteria</taxon>
        <taxon>Pseudomonadati</taxon>
        <taxon>Pseudomonadota</taxon>
        <taxon>Alphaproteobacteria</taxon>
        <taxon>Hyphomicrobiales</taxon>
        <taxon>Kaistiaceae</taxon>
        <taxon>Kaistia</taxon>
    </lineage>
</organism>
<dbReference type="GO" id="GO:0006352">
    <property type="term" value="P:DNA-templated transcription initiation"/>
    <property type="evidence" value="ECO:0007669"/>
    <property type="project" value="InterPro"/>
</dbReference>
<keyword evidence="5 6" id="KW-0804">Transcription</keyword>
<dbReference type="InterPro" id="IPR013249">
    <property type="entry name" value="RNA_pol_sigma70_r4_t2"/>
</dbReference>
<evidence type="ECO:0000256" key="4">
    <source>
        <dbReference type="ARBA" id="ARBA00023125"/>
    </source>
</evidence>
<keyword evidence="10" id="KW-1185">Reference proteome</keyword>
<dbReference type="InterPro" id="IPR007627">
    <property type="entry name" value="RNA_pol_sigma70_r2"/>
</dbReference>
<proteinExistence type="inferred from homology"/>
<dbReference type="InterPro" id="IPR013325">
    <property type="entry name" value="RNA_pol_sigma_r2"/>
</dbReference>
<evidence type="ECO:0000256" key="5">
    <source>
        <dbReference type="ARBA" id="ARBA00023163"/>
    </source>
</evidence>
<dbReference type="Gene3D" id="1.10.1740.10">
    <property type="match status" value="1"/>
</dbReference>
<dbReference type="SUPFAM" id="SSF88946">
    <property type="entry name" value="Sigma2 domain of RNA polymerase sigma factors"/>
    <property type="match status" value="1"/>
</dbReference>
<dbReference type="SUPFAM" id="SSF88659">
    <property type="entry name" value="Sigma3 and sigma4 domains of RNA polymerase sigma factors"/>
    <property type="match status" value="1"/>
</dbReference>
<dbReference type="PANTHER" id="PTHR43133">
    <property type="entry name" value="RNA POLYMERASE ECF-TYPE SIGMA FACTO"/>
    <property type="match status" value="1"/>
</dbReference>
<dbReference type="Proteomes" id="UP000553963">
    <property type="component" value="Unassembled WGS sequence"/>
</dbReference>
<dbReference type="InterPro" id="IPR013324">
    <property type="entry name" value="RNA_pol_sigma_r3/r4-like"/>
</dbReference>
<dbReference type="NCBIfam" id="NF009199">
    <property type="entry name" value="PRK12547.1"/>
    <property type="match status" value="1"/>
</dbReference>
<evidence type="ECO:0000256" key="2">
    <source>
        <dbReference type="ARBA" id="ARBA00023015"/>
    </source>
</evidence>
<dbReference type="CDD" id="cd06171">
    <property type="entry name" value="Sigma70_r4"/>
    <property type="match status" value="1"/>
</dbReference>
<dbReference type="GO" id="GO:0016987">
    <property type="term" value="F:sigma factor activity"/>
    <property type="evidence" value="ECO:0007669"/>
    <property type="project" value="UniProtKB-KW"/>
</dbReference>
<evidence type="ECO:0000259" key="8">
    <source>
        <dbReference type="Pfam" id="PF08281"/>
    </source>
</evidence>
<dbReference type="PROSITE" id="PS01063">
    <property type="entry name" value="SIGMA70_ECF"/>
    <property type="match status" value="1"/>
</dbReference>
<dbReference type="InterPro" id="IPR014284">
    <property type="entry name" value="RNA_pol_sigma-70_dom"/>
</dbReference>
<dbReference type="InterPro" id="IPR000838">
    <property type="entry name" value="RNA_pol_sigma70_ECF_CS"/>
</dbReference>
<evidence type="ECO:0000256" key="1">
    <source>
        <dbReference type="ARBA" id="ARBA00010641"/>
    </source>
</evidence>
<evidence type="ECO:0000256" key="6">
    <source>
        <dbReference type="RuleBase" id="RU000716"/>
    </source>
</evidence>
<keyword evidence="2 6" id="KW-0805">Transcription regulation</keyword>
<comment type="caution">
    <text evidence="9">The sequence shown here is derived from an EMBL/GenBank/DDBJ whole genome shotgun (WGS) entry which is preliminary data.</text>
</comment>
<dbReference type="InterPro" id="IPR036388">
    <property type="entry name" value="WH-like_DNA-bd_sf"/>
</dbReference>
<feature type="domain" description="RNA polymerase sigma factor 70 region 4 type 2" evidence="8">
    <location>
        <begin position="102"/>
        <end position="154"/>
    </location>
</feature>
<sequence length="185" mass="20624">MSATSIKKDLVGALPMLRAFARSLTGNRDRADDLVQETVVRALSNRDKFQEGTNLHAWLVTILRNQFYSEGRKRRREVEDADGLHAGRLSDLAAQPGHLELEDFLRALRLLPDEQRESLILIGASGFSYEEAAEICGVKVGTVKSRVSRARARLEEIMQGGVTLPEGDSVKLSAREIEQALRLRI</sequence>
<evidence type="ECO:0000256" key="3">
    <source>
        <dbReference type="ARBA" id="ARBA00023082"/>
    </source>
</evidence>
<dbReference type="AlphaFoldDB" id="A0A840AWJ6"/>
<keyword evidence="4 6" id="KW-0238">DNA-binding</keyword>
<dbReference type="Pfam" id="PF08281">
    <property type="entry name" value="Sigma70_r4_2"/>
    <property type="match status" value="1"/>
</dbReference>
<evidence type="ECO:0000259" key="7">
    <source>
        <dbReference type="Pfam" id="PF04542"/>
    </source>
</evidence>
<dbReference type="PANTHER" id="PTHR43133:SF25">
    <property type="entry name" value="RNA POLYMERASE SIGMA FACTOR RFAY-RELATED"/>
    <property type="match status" value="1"/>
</dbReference>
<feature type="domain" description="RNA polymerase sigma-70 region 2" evidence="7">
    <location>
        <begin position="14"/>
        <end position="76"/>
    </location>
</feature>
<dbReference type="EMBL" id="JACIDS010000006">
    <property type="protein sequence ID" value="MBB3933518.1"/>
    <property type="molecule type" value="Genomic_DNA"/>
</dbReference>
<evidence type="ECO:0000313" key="9">
    <source>
        <dbReference type="EMBL" id="MBB3933518.1"/>
    </source>
</evidence>
<comment type="similarity">
    <text evidence="1 6">Belongs to the sigma-70 factor family. ECF subfamily.</text>
</comment>
<dbReference type="GO" id="GO:0003677">
    <property type="term" value="F:DNA binding"/>
    <property type="evidence" value="ECO:0007669"/>
    <property type="project" value="UniProtKB-KW"/>
</dbReference>
<protein>
    <recommendedName>
        <fullName evidence="6">RNA polymerase sigma factor</fullName>
    </recommendedName>
</protein>
<name>A0A840AWJ6_9HYPH</name>